<dbReference type="AlphaFoldDB" id="A0AAV9JP80"/>
<reference evidence="2 3" key="1">
    <citation type="submission" date="2021-11" db="EMBL/GenBank/DDBJ databases">
        <title>Black yeast isolated from Biological Soil Crust.</title>
        <authorList>
            <person name="Kurbessoian T."/>
        </authorList>
    </citation>
    <scope>NUCLEOTIDE SEQUENCE [LARGE SCALE GENOMIC DNA]</scope>
    <source>
        <strain evidence="2 3">CCFEE 5522</strain>
    </source>
</reference>
<gene>
    <name evidence="2" type="ORF">LTR36_001048</name>
</gene>
<dbReference type="Proteomes" id="UP001324427">
    <property type="component" value="Unassembled WGS sequence"/>
</dbReference>
<accession>A0AAV9JP80</accession>
<evidence type="ECO:0000313" key="2">
    <source>
        <dbReference type="EMBL" id="KAK4547392.1"/>
    </source>
</evidence>
<sequence length="172" mass="18430">MAAVPAHTTAHSAGEATQHVVQAAWPQNHTVGLARKHAKSDTPSIGDARSASSGTDSLPSMDMDVSTASESESIDITSEDADSISAAYLSDAANLEDQQLTAGAQPPGVFAQQLMLRNAISDAEEEHESMHEWLESNMDPWSAPKTVYGESRSEHQLALKMMMVQFDQCDMG</sequence>
<protein>
    <submittedName>
        <fullName evidence="2">Uncharacterized protein</fullName>
    </submittedName>
</protein>
<evidence type="ECO:0000256" key="1">
    <source>
        <dbReference type="SAM" id="MobiDB-lite"/>
    </source>
</evidence>
<evidence type="ECO:0000313" key="3">
    <source>
        <dbReference type="Proteomes" id="UP001324427"/>
    </source>
</evidence>
<feature type="region of interest" description="Disordered" evidence="1">
    <location>
        <begin position="33"/>
        <end position="77"/>
    </location>
</feature>
<organism evidence="2 3">
    <name type="scientific">Oleoguttula mirabilis</name>
    <dbReference type="NCBI Taxonomy" id="1507867"/>
    <lineage>
        <taxon>Eukaryota</taxon>
        <taxon>Fungi</taxon>
        <taxon>Dikarya</taxon>
        <taxon>Ascomycota</taxon>
        <taxon>Pezizomycotina</taxon>
        <taxon>Dothideomycetes</taxon>
        <taxon>Dothideomycetidae</taxon>
        <taxon>Mycosphaerellales</taxon>
        <taxon>Teratosphaeriaceae</taxon>
        <taxon>Oleoguttula</taxon>
    </lineage>
</organism>
<feature type="compositionally biased region" description="Low complexity" evidence="1">
    <location>
        <begin position="66"/>
        <end position="76"/>
    </location>
</feature>
<name>A0AAV9JP80_9PEZI</name>
<comment type="caution">
    <text evidence="2">The sequence shown here is derived from an EMBL/GenBank/DDBJ whole genome shotgun (WGS) entry which is preliminary data.</text>
</comment>
<proteinExistence type="predicted"/>
<dbReference type="EMBL" id="JAVFHQ010000011">
    <property type="protein sequence ID" value="KAK4547392.1"/>
    <property type="molecule type" value="Genomic_DNA"/>
</dbReference>
<keyword evidence="3" id="KW-1185">Reference proteome</keyword>